<protein>
    <recommendedName>
        <fullName evidence="5">NACHT domain-containing protein</fullName>
    </recommendedName>
</protein>
<feature type="domain" description="NACHT" evidence="5">
    <location>
        <begin position="86"/>
        <end position="210"/>
    </location>
</feature>
<evidence type="ECO:0000256" key="4">
    <source>
        <dbReference type="ARBA" id="ARBA00023239"/>
    </source>
</evidence>
<dbReference type="InterPro" id="IPR007111">
    <property type="entry name" value="NACHT_NTPase"/>
</dbReference>
<dbReference type="GO" id="GO:0030089">
    <property type="term" value="C:phycobilisome"/>
    <property type="evidence" value="ECO:0007669"/>
    <property type="project" value="UniProtKB-KW"/>
</dbReference>
<dbReference type="AlphaFoldDB" id="A0A480A1X3"/>
<dbReference type="Pfam" id="PF13646">
    <property type="entry name" value="HEAT_2"/>
    <property type="match status" value="2"/>
</dbReference>
<dbReference type="SUPFAM" id="SSF52540">
    <property type="entry name" value="P-loop containing nucleoside triphosphate hydrolases"/>
    <property type="match status" value="1"/>
</dbReference>
<keyword evidence="3" id="KW-0605">Phycobilisome</keyword>
<gene>
    <name evidence="6" type="ORF">SR1949_26090</name>
</gene>
<dbReference type="Proteomes" id="UP000300142">
    <property type="component" value="Unassembled WGS sequence"/>
</dbReference>
<evidence type="ECO:0000256" key="2">
    <source>
        <dbReference type="ARBA" id="ARBA00022549"/>
    </source>
</evidence>
<dbReference type="GO" id="GO:0016829">
    <property type="term" value="F:lyase activity"/>
    <property type="evidence" value="ECO:0007669"/>
    <property type="project" value="UniProtKB-KW"/>
</dbReference>
<dbReference type="InterPro" id="IPR003593">
    <property type="entry name" value="AAA+_ATPase"/>
</dbReference>
<evidence type="ECO:0000256" key="1">
    <source>
        <dbReference type="ARBA" id="ARBA00009299"/>
    </source>
</evidence>
<keyword evidence="7" id="KW-1185">Reference proteome</keyword>
<dbReference type="SMART" id="SM00382">
    <property type="entry name" value="AAA"/>
    <property type="match status" value="1"/>
</dbReference>
<keyword evidence="2" id="KW-0042">Antenna complex</keyword>
<dbReference type="Gene3D" id="3.40.50.300">
    <property type="entry name" value="P-loop containing nucleotide triphosphate hydrolases"/>
    <property type="match status" value="1"/>
</dbReference>
<comment type="caution">
    <text evidence="6">The sequence shown here is derived from an EMBL/GenBank/DDBJ whole genome shotgun (WGS) entry which is preliminary data.</text>
</comment>
<reference evidence="7" key="1">
    <citation type="submission" date="2019-02" db="EMBL/GenBank/DDBJ databases">
        <title>Draft genome sequence of Sphaerospermopsis reniformis NIES-1949.</title>
        <authorList>
            <person name="Yamaguchi H."/>
            <person name="Suzuki S."/>
            <person name="Kawachi M."/>
        </authorList>
    </citation>
    <scope>NUCLEOTIDE SEQUENCE [LARGE SCALE GENOMIC DNA]</scope>
    <source>
        <strain evidence="7">NIES-1949</strain>
    </source>
</reference>
<evidence type="ECO:0000313" key="6">
    <source>
        <dbReference type="EMBL" id="GCL37498.1"/>
    </source>
</evidence>
<dbReference type="InterPro" id="IPR011989">
    <property type="entry name" value="ARM-like"/>
</dbReference>
<dbReference type="InterPro" id="IPR054570">
    <property type="entry name" value="NCC-H_dom"/>
</dbReference>
<dbReference type="InterPro" id="IPR027417">
    <property type="entry name" value="P-loop_NTPase"/>
</dbReference>
<keyword evidence="4" id="KW-0456">Lyase</keyword>
<dbReference type="InterPro" id="IPR016024">
    <property type="entry name" value="ARM-type_fold"/>
</dbReference>
<dbReference type="SUPFAM" id="SSF48371">
    <property type="entry name" value="ARM repeat"/>
    <property type="match status" value="1"/>
</dbReference>
<comment type="similarity">
    <text evidence="1">Belongs to the CpcE/RpcE/PecE family.</text>
</comment>
<evidence type="ECO:0000259" key="5">
    <source>
        <dbReference type="PROSITE" id="PS50837"/>
    </source>
</evidence>
<dbReference type="PANTHER" id="PTHR46844:SF1">
    <property type="entry name" value="SLR5058 PROTEIN"/>
    <property type="match status" value="1"/>
</dbReference>
<accession>A0A480A1X3</accession>
<evidence type="ECO:0000313" key="7">
    <source>
        <dbReference type="Proteomes" id="UP000300142"/>
    </source>
</evidence>
<dbReference type="Gene3D" id="1.25.10.10">
    <property type="entry name" value="Leucine-rich Repeat Variant"/>
    <property type="match status" value="2"/>
</dbReference>
<dbReference type="PROSITE" id="PS50837">
    <property type="entry name" value="NACHT"/>
    <property type="match status" value="1"/>
</dbReference>
<dbReference type="Pfam" id="PF05729">
    <property type="entry name" value="NACHT"/>
    <property type="match status" value="1"/>
</dbReference>
<dbReference type="PANTHER" id="PTHR46844">
    <property type="entry name" value="SLR5058 PROTEIN"/>
    <property type="match status" value="1"/>
</dbReference>
<organism evidence="6 7">
    <name type="scientific">Sphaerospermopsis reniformis</name>
    <dbReference type="NCBI Taxonomy" id="531300"/>
    <lineage>
        <taxon>Bacteria</taxon>
        <taxon>Bacillati</taxon>
        <taxon>Cyanobacteriota</taxon>
        <taxon>Cyanophyceae</taxon>
        <taxon>Nostocales</taxon>
        <taxon>Aphanizomenonaceae</taxon>
        <taxon>Sphaerospermopsis</taxon>
    </lineage>
</organism>
<sequence length="790" mass="89471">MLAERQKLTTNPLTHAEGVNFRVQDVYVPLGLVERKKQPKQKSNLDISPERGSELYQETEITQKYENNEFLEQVFHQKNTPKSQGKRIAIIGEPGAGKTTLLQQIANYLSHQNTDAIIIWISLAELENQTLQDYVFTTWLNAASQQANKAAADQNIKDDLTSQFNNGKVWLLLDGLDEMVVTSGNPLGYINQAICQGGIITQARIVLTCRVNLWDGQSNALSDFDTYRTLDFSYPEQVELFINNWFIKEPQQGESLFNDLRQPGKERIQDLVKNPLRLTLLCFNWQQKTGSLPDTQAGLYQQFVDDFHKWKQELFNQNVGDKLDTLKDKLAELAKVAIDKEATRFRLSETLVNECLGKNKDQNSLLSLALKLGWLNQVGRDPNGKPTYAFFHASFQEYFAATAIDDWDFFLPRNHKNNPIENKQYRIFDPQWKQTILLWFGSKDVDKAQKEAFIQALINFQDGCAKYQGKSFYGYRAYFLAAAAITEFKNCDRADAIVKQIVDWKFGNFDTIREQVTTALQETERTKAIAALVQLIQTSQDEYTRWRAADSLGNIDPGNEKAIAALVQLIQTSQDESTRWLAAESLGNIDPGNEKAIAALVQLIQTSQDDFTRRLAAESLGNIDPGNEKAIAALVQLIQTSQDESTRWRAADSLGNIDPGNEKAIAALVQLIQTSQDESTRWRAADSLGNIDPGNEKAIAALVQLIQTSQDESTRWRAADSLGNIVNSNQARSLLIQTLSSYMLNNKSYELIWKCAQNMPYPEFYQAGYQPFLGTRLVRSLKSILFMRIF</sequence>
<proteinExistence type="inferred from homology"/>
<name>A0A480A1X3_9CYAN</name>
<evidence type="ECO:0000256" key="3">
    <source>
        <dbReference type="ARBA" id="ARBA00022738"/>
    </source>
</evidence>
<dbReference type="Pfam" id="PF22730">
    <property type="entry name" value="NCC-H"/>
    <property type="match status" value="1"/>
</dbReference>
<dbReference type="RefSeq" id="WP_137667665.1">
    <property type="nucleotide sequence ID" value="NZ_BJCE01000081.1"/>
</dbReference>
<dbReference type="InterPro" id="IPR004155">
    <property type="entry name" value="PBS_lyase_HEAT"/>
</dbReference>
<dbReference type="EMBL" id="BJCE01000081">
    <property type="protein sequence ID" value="GCL37498.1"/>
    <property type="molecule type" value="Genomic_DNA"/>
</dbReference>
<dbReference type="SMART" id="SM00567">
    <property type="entry name" value="EZ_HEAT"/>
    <property type="match status" value="7"/>
</dbReference>